<evidence type="ECO:0000259" key="1">
    <source>
        <dbReference type="Pfam" id="PF18735"/>
    </source>
</evidence>
<dbReference type="Proteomes" id="UP000544090">
    <property type="component" value="Unassembled WGS sequence"/>
</dbReference>
<dbReference type="AlphaFoldDB" id="A0A7X6HC50"/>
<sequence>METVFPDPLKDEERAQINAYLVLAHAVLEEYLEDVFTAHYDRLAGWLTAEMVPLECVRLVYAVREWVPNNLVVDYKSRQIYQQIAKSARKEFEKQVKRNNGIKPADIQKLAKLVGLDWKEFEDALNLGLADLEHLGVKRGSAGHLSPYTDKATSLQSIDYPDDIRAWVDAGCDAVESIEAYLDGLVRSQQPLSLIGDWDGN</sequence>
<organism evidence="2 3">
    <name type="scientific">Arthrobacter mobilis</name>
    <dbReference type="NCBI Taxonomy" id="2724944"/>
    <lineage>
        <taxon>Bacteria</taxon>
        <taxon>Bacillati</taxon>
        <taxon>Actinomycetota</taxon>
        <taxon>Actinomycetes</taxon>
        <taxon>Micrococcales</taxon>
        <taxon>Micrococcaceae</taxon>
        <taxon>Arthrobacter</taxon>
    </lineage>
</organism>
<accession>A0A7X6HC50</accession>
<name>A0A7X6HC50_9MICC</name>
<dbReference type="InterPro" id="IPR041519">
    <property type="entry name" value="HEPN_RiboL-PSP"/>
</dbReference>
<dbReference type="EMBL" id="JAAZSQ010000005">
    <property type="protein sequence ID" value="NKX54379.1"/>
    <property type="molecule type" value="Genomic_DNA"/>
</dbReference>
<dbReference type="Pfam" id="PF18735">
    <property type="entry name" value="HEPN_RiboL-PSP"/>
    <property type="match status" value="1"/>
</dbReference>
<evidence type="ECO:0000313" key="2">
    <source>
        <dbReference type="EMBL" id="NKX54379.1"/>
    </source>
</evidence>
<protein>
    <recommendedName>
        <fullName evidence="1">RiboL-PSP-HEPN domain-containing protein</fullName>
    </recommendedName>
</protein>
<gene>
    <name evidence="2" type="ORF">HGG74_07445</name>
</gene>
<dbReference type="RefSeq" id="WP_168485723.1">
    <property type="nucleotide sequence ID" value="NZ_JAAZSQ010000005.1"/>
</dbReference>
<keyword evidence="3" id="KW-1185">Reference proteome</keyword>
<proteinExistence type="predicted"/>
<comment type="caution">
    <text evidence="2">The sequence shown here is derived from an EMBL/GenBank/DDBJ whole genome shotgun (WGS) entry which is preliminary data.</text>
</comment>
<feature type="domain" description="RiboL-PSP-HEPN" evidence="1">
    <location>
        <begin position="13"/>
        <end position="179"/>
    </location>
</feature>
<evidence type="ECO:0000313" key="3">
    <source>
        <dbReference type="Proteomes" id="UP000544090"/>
    </source>
</evidence>
<reference evidence="2 3" key="1">
    <citation type="submission" date="2020-04" db="EMBL/GenBank/DDBJ databases">
        <title>Arthrobacter sp. nov.</title>
        <authorList>
            <person name="Liu S."/>
        </authorList>
    </citation>
    <scope>NUCLEOTIDE SEQUENCE [LARGE SCALE GENOMIC DNA]</scope>
    <source>
        <strain evidence="2 3">E918</strain>
    </source>
</reference>